<dbReference type="Pfam" id="PF14373">
    <property type="entry name" value="Imm_superinfect"/>
    <property type="match status" value="1"/>
</dbReference>
<evidence type="ECO:0000313" key="4">
    <source>
        <dbReference type="Proteomes" id="UP000245802"/>
    </source>
</evidence>
<feature type="transmembrane region" description="Helical" evidence="2">
    <location>
        <begin position="194"/>
        <end position="219"/>
    </location>
</feature>
<dbReference type="AlphaFoldDB" id="A0A2Z3GZ37"/>
<dbReference type="Gene3D" id="2.30.30.380">
    <property type="entry name" value="Zn-finger domain of Sec23/24"/>
    <property type="match status" value="1"/>
</dbReference>
<name>A0A2Z3GZ37_9BACT</name>
<gene>
    <name evidence="3" type="ORF">C1280_18075</name>
</gene>
<feature type="transmembrane region" description="Helical" evidence="2">
    <location>
        <begin position="169"/>
        <end position="188"/>
    </location>
</feature>
<dbReference type="InterPro" id="IPR016410">
    <property type="entry name" value="Phage_imm"/>
</dbReference>
<dbReference type="Proteomes" id="UP000245802">
    <property type="component" value="Chromosome"/>
</dbReference>
<protein>
    <submittedName>
        <fullName evidence="3">Superinfection immunity protein</fullName>
    </submittedName>
</protein>
<keyword evidence="4" id="KW-1185">Reference proteome</keyword>
<accession>A0A2Z3GZ37</accession>
<dbReference type="EMBL" id="CP025958">
    <property type="protein sequence ID" value="AWM38708.1"/>
    <property type="molecule type" value="Genomic_DNA"/>
</dbReference>
<keyword evidence="2" id="KW-0472">Membrane</keyword>
<keyword evidence="2" id="KW-1133">Transmembrane helix</keyword>
<feature type="region of interest" description="Disordered" evidence="1">
    <location>
        <begin position="40"/>
        <end position="83"/>
    </location>
</feature>
<feature type="transmembrane region" description="Helical" evidence="2">
    <location>
        <begin position="92"/>
        <end position="114"/>
    </location>
</feature>
<dbReference type="KEGG" id="gog:C1280_18075"/>
<feature type="region of interest" description="Disordered" evidence="1">
    <location>
        <begin position="123"/>
        <end position="143"/>
    </location>
</feature>
<proteinExistence type="predicted"/>
<evidence type="ECO:0000256" key="2">
    <source>
        <dbReference type="SAM" id="Phobius"/>
    </source>
</evidence>
<evidence type="ECO:0000256" key="1">
    <source>
        <dbReference type="SAM" id="MobiDB-lite"/>
    </source>
</evidence>
<evidence type="ECO:0000313" key="3">
    <source>
        <dbReference type="EMBL" id="AWM38708.1"/>
    </source>
</evidence>
<sequence>MMTTRCPGCSVLVRVSAEAAAADPACPRCSSPLILTVDEPKPITRPKSAPVVNEPPQERDWEPEPEPEQPEREEPDPYYRPIRRRKKKGPPVLAIATVGVLFLVAIVSVVALLNRAKNVQDQARAASQKGTVKSSPPVHSERPIETPVRATDYKDELDREDSERFVTRILALAIGLPIYLLPTGVAVFRRHNNLAPIVIVNVFLGLIFVGWVVALAWSVSDMRPMRTERPV</sequence>
<keyword evidence="2" id="KW-0812">Transmembrane</keyword>
<reference evidence="3 4" key="1">
    <citation type="submission" date="2018-01" db="EMBL/GenBank/DDBJ databases">
        <title>G. obscuriglobus.</title>
        <authorList>
            <person name="Franke J."/>
            <person name="Blomberg W."/>
            <person name="Selmecki A."/>
        </authorList>
    </citation>
    <scope>NUCLEOTIDE SEQUENCE [LARGE SCALE GENOMIC DNA]</scope>
    <source>
        <strain evidence="3 4">DSM 5831</strain>
    </source>
</reference>
<organism evidence="3 4">
    <name type="scientific">Gemmata obscuriglobus</name>
    <dbReference type="NCBI Taxonomy" id="114"/>
    <lineage>
        <taxon>Bacteria</taxon>
        <taxon>Pseudomonadati</taxon>
        <taxon>Planctomycetota</taxon>
        <taxon>Planctomycetia</taxon>
        <taxon>Gemmatales</taxon>
        <taxon>Gemmataceae</taxon>
        <taxon>Gemmata</taxon>
    </lineage>
</organism>